<dbReference type="GO" id="GO:0045087">
    <property type="term" value="P:innate immune response"/>
    <property type="evidence" value="ECO:0007669"/>
    <property type="project" value="TreeGrafter"/>
</dbReference>
<evidence type="ECO:0000313" key="6">
    <source>
        <dbReference type="EMBL" id="CAG5109038.1"/>
    </source>
</evidence>
<evidence type="ECO:0000259" key="5">
    <source>
        <dbReference type="Pfam" id="PF16077"/>
    </source>
</evidence>
<dbReference type="SUPFAM" id="SSF57501">
    <property type="entry name" value="Cystine-knot cytokines"/>
    <property type="match status" value="1"/>
</dbReference>
<evidence type="ECO:0000256" key="3">
    <source>
        <dbReference type="ARBA" id="ARBA00023180"/>
    </source>
</evidence>
<dbReference type="Proteomes" id="UP000786811">
    <property type="component" value="Unassembled WGS sequence"/>
</dbReference>
<evidence type="ECO:0000313" key="7">
    <source>
        <dbReference type="Proteomes" id="UP000786811"/>
    </source>
</evidence>
<dbReference type="PANTHER" id="PTHR23199:SF16">
    <property type="entry name" value="PROTEIN SPAETZLE 5"/>
    <property type="match status" value="1"/>
</dbReference>
<dbReference type="InterPro" id="IPR029034">
    <property type="entry name" value="Cystine-knot_cytokine"/>
</dbReference>
<organism evidence="6 7">
    <name type="scientific">Cotesia congregata</name>
    <name type="common">Parasitoid wasp</name>
    <name type="synonym">Apanteles congregatus</name>
    <dbReference type="NCBI Taxonomy" id="51543"/>
    <lineage>
        <taxon>Eukaryota</taxon>
        <taxon>Metazoa</taxon>
        <taxon>Ecdysozoa</taxon>
        <taxon>Arthropoda</taxon>
        <taxon>Hexapoda</taxon>
        <taxon>Insecta</taxon>
        <taxon>Pterygota</taxon>
        <taxon>Neoptera</taxon>
        <taxon>Endopterygota</taxon>
        <taxon>Hymenoptera</taxon>
        <taxon>Apocrita</taxon>
        <taxon>Ichneumonoidea</taxon>
        <taxon>Braconidae</taxon>
        <taxon>Microgastrinae</taxon>
        <taxon>Cotesia</taxon>
    </lineage>
</organism>
<feature type="region of interest" description="Disordered" evidence="4">
    <location>
        <begin position="163"/>
        <end position="197"/>
    </location>
</feature>
<dbReference type="InterPro" id="IPR032104">
    <property type="entry name" value="Spaetzle"/>
</dbReference>
<dbReference type="EMBL" id="CAJNRD030001124">
    <property type="protein sequence ID" value="CAG5109038.1"/>
    <property type="molecule type" value="Genomic_DNA"/>
</dbReference>
<evidence type="ECO:0000256" key="2">
    <source>
        <dbReference type="ARBA" id="ARBA00023157"/>
    </source>
</evidence>
<dbReference type="PANTHER" id="PTHR23199">
    <property type="entry name" value="NEUROTROPHIN 1-RELATED"/>
    <property type="match status" value="1"/>
</dbReference>
<keyword evidence="1" id="KW-0732">Signal</keyword>
<proteinExistence type="predicted"/>
<feature type="domain" description="Spaetzle" evidence="5">
    <location>
        <begin position="225"/>
        <end position="320"/>
    </location>
</feature>
<dbReference type="Gene3D" id="2.10.90.10">
    <property type="entry name" value="Cystine-knot cytokines"/>
    <property type="match status" value="1"/>
</dbReference>
<keyword evidence="2" id="KW-1015">Disulfide bond</keyword>
<accession>A0A8J2MZ37</accession>
<reference evidence="6" key="1">
    <citation type="submission" date="2021-04" db="EMBL/GenBank/DDBJ databases">
        <authorList>
            <person name="Chebbi M.A.C M."/>
        </authorList>
    </citation>
    <scope>NUCLEOTIDE SEQUENCE</scope>
</reference>
<evidence type="ECO:0000256" key="4">
    <source>
        <dbReference type="SAM" id="MobiDB-lite"/>
    </source>
</evidence>
<gene>
    <name evidence="6" type="ORF">HICCMSTLAB_LOCUS13674</name>
</gene>
<dbReference type="GO" id="GO:0021556">
    <property type="term" value="P:central nervous system formation"/>
    <property type="evidence" value="ECO:0007669"/>
    <property type="project" value="TreeGrafter"/>
</dbReference>
<dbReference type="OrthoDB" id="7933576at2759"/>
<dbReference type="InterPro" id="IPR052444">
    <property type="entry name" value="Spz/Toll_ligand-like"/>
</dbReference>
<dbReference type="GO" id="GO:0005615">
    <property type="term" value="C:extracellular space"/>
    <property type="evidence" value="ECO:0007669"/>
    <property type="project" value="UniProtKB-ARBA"/>
</dbReference>
<keyword evidence="3" id="KW-0325">Glycoprotein</keyword>
<protein>
    <submittedName>
        <fullName evidence="6">Spatzle.2_TollPathway_Cc</fullName>
    </submittedName>
</protein>
<name>A0A8J2MZ37_COTCN</name>
<evidence type="ECO:0000256" key="1">
    <source>
        <dbReference type="ARBA" id="ARBA00022729"/>
    </source>
</evidence>
<dbReference type="AlphaFoldDB" id="A0A8J2MZ37"/>
<keyword evidence="7" id="KW-1185">Reference proteome</keyword>
<sequence>MTDCCIFNSKLLNYPLHYVLQMLVANVARGNWRQPCDSYGCPYQPRYEPFVPAPPGHTPRCAKPGQTVCESLDHYPQQLIKFLVEKCTYNFATILRDEAQTEIITNQLKPEYSGYNYPKPEVQNFYQPVTLLAPQYPFPSQPTNSSDKGYMYPLPVPQTNQFSADATEKEETENSRQLNPYEFNQEPWAPVGQDHQNRRSIRENSFLDVAQKNFKKRQANPKDIDLCPTESNYITPRAGLNNKGNWMYIVNIPHTRDNYSQLIKSEICRTTTCNGICSLPLGYTSRCEQKYVQKRLVALEGSGDRLYTDLFWIPHGCSCLITPNF</sequence>
<comment type="caution">
    <text evidence="6">The sequence shown here is derived from an EMBL/GenBank/DDBJ whole genome shotgun (WGS) entry which is preliminary data.</text>
</comment>
<dbReference type="GO" id="GO:0005121">
    <property type="term" value="F:Toll binding"/>
    <property type="evidence" value="ECO:0007669"/>
    <property type="project" value="TreeGrafter"/>
</dbReference>
<dbReference type="GO" id="GO:0008083">
    <property type="term" value="F:growth factor activity"/>
    <property type="evidence" value="ECO:0007669"/>
    <property type="project" value="TreeGrafter"/>
</dbReference>
<dbReference type="Pfam" id="PF16077">
    <property type="entry name" value="Spaetzle"/>
    <property type="match status" value="1"/>
</dbReference>